<organism evidence="1 2">
    <name type="scientific">Petralouisia muris</name>
    <dbReference type="NCBI Taxonomy" id="3032872"/>
    <lineage>
        <taxon>Bacteria</taxon>
        <taxon>Bacillati</taxon>
        <taxon>Bacillota</taxon>
        <taxon>Clostridia</taxon>
        <taxon>Lachnospirales</taxon>
        <taxon>Lachnospiraceae</taxon>
        <taxon>Petralouisia</taxon>
    </lineage>
</organism>
<keyword evidence="2" id="KW-1185">Reference proteome</keyword>
<sequence length="161" mass="18581">MYAGFNLTINNDNIFDTYESDKGELYSKCGRKLYEDLKKYSLENLKQIINKDLIDGDTLQNMWFPNEFSAYDNFIFVSHSHNDKNTAIKLAGYLKAKFNICSFIDSCVWGHIDELNKILNDCSKTSLGNCYGCNCDDFSYNLSYVHMMLTSALMTMIDSKR</sequence>
<reference evidence="1" key="1">
    <citation type="submission" date="2019-04" db="EMBL/GenBank/DDBJ databases">
        <title>Microbes associate with the intestines of laboratory mice.</title>
        <authorList>
            <person name="Navarre W."/>
            <person name="Wong E."/>
            <person name="Huang K."/>
            <person name="Tropini C."/>
            <person name="Ng K."/>
            <person name="Yu B."/>
        </authorList>
    </citation>
    <scope>NUCLEOTIDE SEQUENCE</scope>
    <source>
        <strain evidence="1">NM01_1-7b</strain>
    </source>
</reference>
<name>A0AC61RXP7_9FIRM</name>
<dbReference type="Proteomes" id="UP000304953">
    <property type="component" value="Unassembled WGS sequence"/>
</dbReference>
<comment type="caution">
    <text evidence="1">The sequence shown here is derived from an EMBL/GenBank/DDBJ whole genome shotgun (WGS) entry which is preliminary data.</text>
</comment>
<gene>
    <name evidence="1" type="ORF">E5329_08510</name>
</gene>
<evidence type="ECO:0000313" key="1">
    <source>
        <dbReference type="EMBL" id="TGY96598.1"/>
    </source>
</evidence>
<proteinExistence type="predicted"/>
<protein>
    <submittedName>
        <fullName evidence="1">Uncharacterized protein</fullName>
    </submittedName>
</protein>
<evidence type="ECO:0000313" key="2">
    <source>
        <dbReference type="Proteomes" id="UP000304953"/>
    </source>
</evidence>
<accession>A0AC61RXP7</accession>
<dbReference type="EMBL" id="SRYA01000014">
    <property type="protein sequence ID" value="TGY96598.1"/>
    <property type="molecule type" value="Genomic_DNA"/>
</dbReference>